<dbReference type="PROSITE" id="PS51266">
    <property type="entry name" value="ZF_CHY"/>
    <property type="match status" value="1"/>
</dbReference>
<dbReference type="GO" id="GO:0006511">
    <property type="term" value="P:ubiquitin-dependent protein catabolic process"/>
    <property type="evidence" value="ECO:0007669"/>
    <property type="project" value="TreeGrafter"/>
</dbReference>
<dbReference type="GO" id="GO:0008270">
    <property type="term" value="F:zinc ion binding"/>
    <property type="evidence" value="ECO:0007669"/>
    <property type="project" value="UniProtKB-KW"/>
</dbReference>
<evidence type="ECO:0000256" key="3">
    <source>
        <dbReference type="ARBA" id="ARBA00022833"/>
    </source>
</evidence>
<name>A0A7J0GCA4_9ERIC</name>
<evidence type="ECO:0000256" key="4">
    <source>
        <dbReference type="PROSITE-ProRule" id="PRU00601"/>
    </source>
</evidence>
<protein>
    <submittedName>
        <fullName evidence="7">CHY-type/CTCHY-type/RING-type zinc finger protein</fullName>
    </submittedName>
</protein>
<dbReference type="InterPro" id="IPR001841">
    <property type="entry name" value="Znf_RING"/>
</dbReference>
<keyword evidence="1" id="KW-0479">Metal-binding</keyword>
<proteinExistence type="predicted"/>
<organism evidence="7 8">
    <name type="scientific">Actinidia rufa</name>
    <dbReference type="NCBI Taxonomy" id="165716"/>
    <lineage>
        <taxon>Eukaryota</taxon>
        <taxon>Viridiplantae</taxon>
        <taxon>Streptophyta</taxon>
        <taxon>Embryophyta</taxon>
        <taxon>Tracheophyta</taxon>
        <taxon>Spermatophyta</taxon>
        <taxon>Magnoliopsida</taxon>
        <taxon>eudicotyledons</taxon>
        <taxon>Gunneridae</taxon>
        <taxon>Pentapetalae</taxon>
        <taxon>asterids</taxon>
        <taxon>Ericales</taxon>
        <taxon>Actinidiaceae</taxon>
        <taxon>Actinidia</taxon>
    </lineage>
</organism>
<dbReference type="Gene3D" id="3.30.40.10">
    <property type="entry name" value="Zinc/RING finger domain, C3HC4 (zinc finger)"/>
    <property type="match status" value="1"/>
</dbReference>
<evidence type="ECO:0000256" key="2">
    <source>
        <dbReference type="ARBA" id="ARBA00022771"/>
    </source>
</evidence>
<evidence type="ECO:0000313" key="8">
    <source>
        <dbReference type="Proteomes" id="UP000585474"/>
    </source>
</evidence>
<dbReference type="SMART" id="SM00184">
    <property type="entry name" value="RING"/>
    <property type="match status" value="1"/>
</dbReference>
<sequence>MAAIVVDHSESPTFEPKNLLHITSEEREMGAAELCSQHLYGECAPSEEPLCDTKITGEELLVKGYMQYGCTHYRRRCRIRAPCCNEIFDCRHCHNEAKLDRIDIYIWIYLALVRTISMLIKSIDMTFHAIKSNRSYVRFVALNKRRRRNNTIAMAVVYAGCCYSVLLKNSHPCVEGAMHHDCPVCFEVRHIVHVCFCSSSSMTILVAYVLGTSPQAHVDEKWLVQFLFESRNDVTVMPCGHTIHKSCLKEMFEHCQYACPLCSKSVCDMSKVWEKFDMDIAATPMPESYQNKMNHIRSAVSYPSSEMPQLQVLQHTQNKMKMILWNNDKMNTVALVAFGVVFLRCLMPLSHGRQQRAS</sequence>
<dbReference type="Pfam" id="PF05495">
    <property type="entry name" value="zf-CHY"/>
    <property type="match status" value="1"/>
</dbReference>
<evidence type="ECO:0000259" key="6">
    <source>
        <dbReference type="PROSITE" id="PS51266"/>
    </source>
</evidence>
<dbReference type="EMBL" id="BJWL01000020">
    <property type="protein sequence ID" value="GFZ08423.1"/>
    <property type="molecule type" value="Genomic_DNA"/>
</dbReference>
<evidence type="ECO:0000259" key="5">
    <source>
        <dbReference type="PROSITE" id="PS50089"/>
    </source>
</evidence>
<keyword evidence="8" id="KW-1185">Reference proteome</keyword>
<keyword evidence="2 4" id="KW-0863">Zinc-finger</keyword>
<dbReference type="InterPro" id="IPR008913">
    <property type="entry name" value="Znf_CHY"/>
</dbReference>
<comment type="caution">
    <text evidence="7">The sequence shown here is derived from an EMBL/GenBank/DDBJ whole genome shotgun (WGS) entry which is preliminary data.</text>
</comment>
<dbReference type="Proteomes" id="UP000585474">
    <property type="component" value="Unassembled WGS sequence"/>
</dbReference>
<dbReference type="PANTHER" id="PTHR21319">
    <property type="entry name" value="RING FINGER AND CHY ZINC FINGER DOMAIN-CONTAINING PROTEIN 1"/>
    <property type="match status" value="1"/>
</dbReference>
<dbReference type="AlphaFoldDB" id="A0A7J0GCA4"/>
<gene>
    <name evidence="7" type="ORF">Acr_20g0002310</name>
</gene>
<dbReference type="InterPro" id="IPR037274">
    <property type="entry name" value="Znf_CHY_sf"/>
</dbReference>
<feature type="domain" description="RING-type" evidence="5">
    <location>
        <begin position="182"/>
        <end position="263"/>
    </location>
</feature>
<dbReference type="InterPro" id="IPR013083">
    <property type="entry name" value="Znf_RING/FYVE/PHD"/>
</dbReference>
<dbReference type="GO" id="GO:0005634">
    <property type="term" value="C:nucleus"/>
    <property type="evidence" value="ECO:0007669"/>
    <property type="project" value="TreeGrafter"/>
</dbReference>
<feature type="domain" description="CHY-type" evidence="6">
    <location>
        <begin position="63"/>
        <end position="134"/>
    </location>
</feature>
<dbReference type="PROSITE" id="PS50089">
    <property type="entry name" value="ZF_RING_2"/>
    <property type="match status" value="1"/>
</dbReference>
<evidence type="ECO:0000256" key="1">
    <source>
        <dbReference type="ARBA" id="ARBA00022723"/>
    </source>
</evidence>
<dbReference type="GO" id="GO:0016567">
    <property type="term" value="P:protein ubiquitination"/>
    <property type="evidence" value="ECO:0007669"/>
    <property type="project" value="TreeGrafter"/>
</dbReference>
<dbReference type="GO" id="GO:0061630">
    <property type="term" value="F:ubiquitin protein ligase activity"/>
    <property type="evidence" value="ECO:0007669"/>
    <property type="project" value="TreeGrafter"/>
</dbReference>
<keyword evidence="3" id="KW-0862">Zinc</keyword>
<accession>A0A7J0GCA4</accession>
<dbReference type="Pfam" id="PF13639">
    <property type="entry name" value="zf-RING_2"/>
    <property type="match status" value="1"/>
</dbReference>
<dbReference type="PANTHER" id="PTHR21319:SF53">
    <property type="entry name" value="RING FINGER AND CHY ZINC FINGER DOMAIN-CONTAINING PROTEIN 1"/>
    <property type="match status" value="1"/>
</dbReference>
<dbReference type="SUPFAM" id="SSF57850">
    <property type="entry name" value="RING/U-box"/>
    <property type="match status" value="1"/>
</dbReference>
<dbReference type="OrthoDB" id="411372at2759"/>
<evidence type="ECO:0000313" key="7">
    <source>
        <dbReference type="EMBL" id="GFZ08423.1"/>
    </source>
</evidence>
<reference evidence="7 8" key="1">
    <citation type="submission" date="2019-07" db="EMBL/GenBank/DDBJ databases">
        <title>De Novo Assembly of kiwifruit Actinidia rufa.</title>
        <authorList>
            <person name="Sugita-Konishi S."/>
            <person name="Sato K."/>
            <person name="Mori E."/>
            <person name="Abe Y."/>
            <person name="Kisaki G."/>
            <person name="Hamano K."/>
            <person name="Suezawa K."/>
            <person name="Otani M."/>
            <person name="Fukuda T."/>
            <person name="Manabe T."/>
            <person name="Gomi K."/>
            <person name="Tabuchi M."/>
            <person name="Akimitsu K."/>
            <person name="Kataoka I."/>
        </authorList>
    </citation>
    <scope>NUCLEOTIDE SEQUENCE [LARGE SCALE GENOMIC DNA]</scope>
    <source>
        <strain evidence="8">cv. Fuchu</strain>
    </source>
</reference>
<dbReference type="SUPFAM" id="SSF161219">
    <property type="entry name" value="CHY zinc finger-like"/>
    <property type="match status" value="1"/>
</dbReference>